<comment type="caution">
    <text evidence="1">The sequence shown here is derived from an EMBL/GenBank/DDBJ whole genome shotgun (WGS) entry which is preliminary data.</text>
</comment>
<proteinExistence type="predicted"/>
<dbReference type="Proteomes" id="UP000796880">
    <property type="component" value="Unassembled WGS sequence"/>
</dbReference>
<accession>A0A8K0H4W6</accession>
<organism evidence="1 2">
    <name type="scientific">Rhamnella rubrinervis</name>
    <dbReference type="NCBI Taxonomy" id="2594499"/>
    <lineage>
        <taxon>Eukaryota</taxon>
        <taxon>Viridiplantae</taxon>
        <taxon>Streptophyta</taxon>
        <taxon>Embryophyta</taxon>
        <taxon>Tracheophyta</taxon>
        <taxon>Spermatophyta</taxon>
        <taxon>Magnoliopsida</taxon>
        <taxon>eudicotyledons</taxon>
        <taxon>Gunneridae</taxon>
        <taxon>Pentapetalae</taxon>
        <taxon>rosids</taxon>
        <taxon>fabids</taxon>
        <taxon>Rosales</taxon>
        <taxon>Rhamnaceae</taxon>
        <taxon>rhamnoid group</taxon>
        <taxon>Rhamneae</taxon>
        <taxon>Rhamnella</taxon>
    </lineage>
</organism>
<protein>
    <submittedName>
        <fullName evidence="1">Uncharacterized protein</fullName>
    </submittedName>
</protein>
<reference evidence="1" key="1">
    <citation type="submission" date="2020-03" db="EMBL/GenBank/DDBJ databases">
        <title>A high-quality chromosome-level genome assembly of a woody plant with both climbing and erect habits, Rhamnella rubrinervis.</title>
        <authorList>
            <person name="Lu Z."/>
            <person name="Yang Y."/>
            <person name="Zhu X."/>
            <person name="Sun Y."/>
        </authorList>
    </citation>
    <scope>NUCLEOTIDE SEQUENCE</scope>
    <source>
        <strain evidence="1">BYM</strain>
        <tissue evidence="1">Leaf</tissue>
    </source>
</reference>
<name>A0A8K0H4W6_9ROSA</name>
<dbReference type="AlphaFoldDB" id="A0A8K0H4W6"/>
<keyword evidence="2" id="KW-1185">Reference proteome</keyword>
<dbReference type="EMBL" id="VOIH02000005">
    <property type="protein sequence ID" value="KAF3445827.1"/>
    <property type="molecule type" value="Genomic_DNA"/>
</dbReference>
<evidence type="ECO:0000313" key="1">
    <source>
        <dbReference type="EMBL" id="KAF3445827.1"/>
    </source>
</evidence>
<sequence length="73" mass="8521">MKVVRHNSHGLYLAQMSTEEILMVIKEELKFFESFILNLLVFCIWRVRSREVVVLASSGSGSGGRRHERKEER</sequence>
<gene>
    <name evidence="1" type="ORF">FNV43_RR11004</name>
</gene>
<evidence type="ECO:0000313" key="2">
    <source>
        <dbReference type="Proteomes" id="UP000796880"/>
    </source>
</evidence>